<sequence length="93" mass="10400">MRQVAIDVIAQIQGAAQQAPASTTSASAFQTSSRNRDFLSYIVDALLEGRADRIKAYFIAVDVFGRPESFDPTLDPIVRIEATRLRLKCYHRL</sequence>
<evidence type="ECO:0000313" key="1">
    <source>
        <dbReference type="EMBL" id="AWX92295.1"/>
    </source>
</evidence>
<keyword evidence="2" id="KW-1185">Reference proteome</keyword>
<dbReference type="Proteomes" id="UP000249922">
    <property type="component" value="Chromosome"/>
</dbReference>
<proteinExistence type="predicted"/>
<reference evidence="1 2" key="1">
    <citation type="submission" date="2018-06" db="EMBL/GenBank/DDBJ databases">
        <title>Complete genome sequence of Paracoccus mutanolyticus strain RSP-02 isolated from cellulosic waste.</title>
        <authorList>
            <person name="Amrutha R.N."/>
            <person name="Shrivastav A."/>
            <person name="Buddana S.K."/>
            <person name="Deshpande U."/>
            <person name="Prakasham R.S."/>
        </authorList>
    </citation>
    <scope>NUCLEOTIDE SEQUENCE [LARGE SCALE GENOMIC DNA]</scope>
    <source>
        <strain evidence="1 2">RSP-02</strain>
    </source>
</reference>
<dbReference type="EMBL" id="CP030239">
    <property type="protein sequence ID" value="AWX92295.1"/>
    <property type="molecule type" value="Genomic_DNA"/>
</dbReference>
<organism evidence="1 2">
    <name type="scientific">Paracoccus mutanolyticus</name>
    <dbReference type="NCBI Taxonomy" id="1499308"/>
    <lineage>
        <taxon>Bacteria</taxon>
        <taxon>Pseudomonadati</taxon>
        <taxon>Pseudomonadota</taxon>
        <taxon>Alphaproteobacteria</taxon>
        <taxon>Rhodobacterales</taxon>
        <taxon>Paracoccaceae</taxon>
        <taxon>Paracoccus</taxon>
    </lineage>
</organism>
<gene>
    <name evidence="1" type="ORF">DPM13_00580</name>
</gene>
<protein>
    <submittedName>
        <fullName evidence="1">Uncharacterized protein</fullName>
    </submittedName>
</protein>
<dbReference type="RefSeq" id="WP_112887247.1">
    <property type="nucleotide sequence ID" value="NZ_CP030239.1"/>
</dbReference>
<evidence type="ECO:0000313" key="2">
    <source>
        <dbReference type="Proteomes" id="UP000249922"/>
    </source>
</evidence>
<accession>A0ABM6WNY6</accession>
<name>A0ABM6WNY6_9RHOB</name>